<organism evidence="2 3">
    <name type="scientific">Flavobacterium plurextorum</name>
    <dbReference type="NCBI Taxonomy" id="1114867"/>
    <lineage>
        <taxon>Bacteria</taxon>
        <taxon>Pseudomonadati</taxon>
        <taxon>Bacteroidota</taxon>
        <taxon>Flavobacteriia</taxon>
        <taxon>Flavobacteriales</taxon>
        <taxon>Flavobacteriaceae</taxon>
        <taxon>Flavobacterium</taxon>
    </lineage>
</organism>
<evidence type="ECO:0000313" key="2">
    <source>
        <dbReference type="EMBL" id="OXB09068.1"/>
    </source>
</evidence>
<keyword evidence="3" id="KW-1185">Reference proteome</keyword>
<accession>A0ABX4CXQ9</accession>
<comment type="caution">
    <text evidence="2">The sequence shown here is derived from an EMBL/GenBank/DDBJ whole genome shotgun (WGS) entry which is preliminary data.</text>
</comment>
<evidence type="ECO:0000313" key="3">
    <source>
        <dbReference type="Proteomes" id="UP000198381"/>
    </source>
</evidence>
<gene>
    <name evidence="2" type="ORF">B0A81_07855</name>
</gene>
<dbReference type="RefSeq" id="WP_089057508.1">
    <property type="nucleotide sequence ID" value="NZ_MUHD01000014.1"/>
</dbReference>
<feature type="transmembrane region" description="Helical" evidence="1">
    <location>
        <begin position="6"/>
        <end position="28"/>
    </location>
</feature>
<proteinExistence type="predicted"/>
<reference evidence="2 3" key="1">
    <citation type="submission" date="2016-11" db="EMBL/GenBank/DDBJ databases">
        <title>Whole genomes of Flavobacteriaceae.</title>
        <authorList>
            <person name="Stine C."/>
            <person name="Li C."/>
            <person name="Tadesse D."/>
        </authorList>
    </citation>
    <scope>NUCLEOTIDE SEQUENCE [LARGE SCALE GENOMIC DNA]</scope>
    <source>
        <strain evidence="2 3">CCUG 60112</strain>
    </source>
</reference>
<keyword evidence="1" id="KW-1133">Transmembrane helix</keyword>
<keyword evidence="1" id="KW-0812">Transmembrane</keyword>
<protein>
    <submittedName>
        <fullName evidence="2">Uncharacterized protein</fullName>
    </submittedName>
</protein>
<keyword evidence="1" id="KW-0472">Membrane</keyword>
<dbReference type="EMBL" id="MUHD01000014">
    <property type="protein sequence ID" value="OXB09068.1"/>
    <property type="molecule type" value="Genomic_DNA"/>
</dbReference>
<name>A0ABX4CXQ9_9FLAO</name>
<dbReference type="Proteomes" id="UP000198381">
    <property type="component" value="Unassembled WGS sequence"/>
</dbReference>
<evidence type="ECO:0000256" key="1">
    <source>
        <dbReference type="SAM" id="Phobius"/>
    </source>
</evidence>
<sequence>MNKKKLSILLIVFANIGFAWAVFNMFYYKQASFDISKKANINSNNITKIHNGDGSWIWNKKKYDFYKEHSFLLSKNEISEFCRIINSANAQYIENIRPKKWLDINLEEKNSNTRLITLKQNYEDEIYFEFEDNTFNGKELEKFIYKHIKTNKKGTN</sequence>